<feature type="chain" id="PRO_5024809056" description="Lipoprotein" evidence="1">
    <location>
        <begin position="25"/>
        <end position="115"/>
    </location>
</feature>
<organism evidence="2 3">
    <name type="scientific">Caballeronia concitans</name>
    <dbReference type="NCBI Taxonomy" id="1777133"/>
    <lineage>
        <taxon>Bacteria</taxon>
        <taxon>Pseudomonadati</taxon>
        <taxon>Pseudomonadota</taxon>
        <taxon>Betaproteobacteria</taxon>
        <taxon>Burkholderiales</taxon>
        <taxon>Burkholderiaceae</taxon>
        <taxon>Caballeronia</taxon>
    </lineage>
</organism>
<evidence type="ECO:0000313" key="2">
    <source>
        <dbReference type="EMBL" id="SAL19828.1"/>
    </source>
</evidence>
<dbReference type="EMBL" id="FCNV02000002">
    <property type="protein sequence ID" value="SAL19828.1"/>
    <property type="molecule type" value="Genomic_DNA"/>
</dbReference>
<feature type="signal peptide" evidence="1">
    <location>
        <begin position="1"/>
        <end position="24"/>
    </location>
</feature>
<sequence length="115" mass="12046">MLRTTSTLLALVLCGAATHGLADAIRIESGTYGANCGAYHGNATHDLAQRCDSVDTCRYPVALPADLHKPRACRADFVAEWSCGRGEFHRAEVSAAVDNEGVLVLTCVPSTGAGK</sequence>
<dbReference type="Proteomes" id="UP000198263">
    <property type="component" value="Unassembled WGS sequence"/>
</dbReference>
<evidence type="ECO:0000313" key="3">
    <source>
        <dbReference type="Proteomes" id="UP000198263"/>
    </source>
</evidence>
<keyword evidence="3" id="KW-1185">Reference proteome</keyword>
<accession>A0A658QTA8</accession>
<name>A0A658QTA8_9BURK</name>
<dbReference type="AlphaFoldDB" id="A0A658QTA8"/>
<gene>
    <name evidence="2" type="ORF">AWB72_01258</name>
</gene>
<evidence type="ECO:0000256" key="1">
    <source>
        <dbReference type="SAM" id="SignalP"/>
    </source>
</evidence>
<proteinExistence type="predicted"/>
<evidence type="ECO:0008006" key="4">
    <source>
        <dbReference type="Google" id="ProtNLM"/>
    </source>
</evidence>
<keyword evidence="1" id="KW-0732">Signal</keyword>
<protein>
    <recommendedName>
        <fullName evidence="4">Lipoprotein</fullName>
    </recommendedName>
</protein>
<reference evidence="2 3" key="1">
    <citation type="submission" date="2016-01" db="EMBL/GenBank/DDBJ databases">
        <authorList>
            <person name="Peeters C."/>
        </authorList>
    </citation>
    <scope>NUCLEOTIDE SEQUENCE [LARGE SCALE GENOMIC DNA]</scope>
    <source>
        <strain evidence="2">LMG 29315</strain>
    </source>
</reference>
<comment type="caution">
    <text evidence="2">The sequence shown here is derived from an EMBL/GenBank/DDBJ whole genome shotgun (WGS) entry which is preliminary data.</text>
</comment>